<dbReference type="PANTHER" id="PTHR45138">
    <property type="entry name" value="REGULATORY COMPONENTS OF SENSORY TRANSDUCTION SYSTEM"/>
    <property type="match status" value="1"/>
</dbReference>
<name>A0A6P1YTT1_9HYPH</name>
<comment type="catalytic activity">
    <reaction evidence="2">
        <text>2 GTP = 3',3'-c-di-GMP + 2 diphosphate</text>
        <dbReference type="Rhea" id="RHEA:24898"/>
        <dbReference type="ChEBI" id="CHEBI:33019"/>
        <dbReference type="ChEBI" id="CHEBI:37565"/>
        <dbReference type="ChEBI" id="CHEBI:58805"/>
        <dbReference type="EC" id="2.7.7.65"/>
    </reaction>
</comment>
<sequence length="313" mass="35439">MMSMPDKLLALYENSQVLVAAYDDFDRLRYANRSFRETFFLEPDEEPFWHALMRRNFEAGRGTVIRASDFDEWLTATLSRRGKIGFRAFETDLVGGRWLWMTEAVDSDGWMLCIASDITALKASSRTLRQDRDFAMKAAYTDDLTGVNNRRYAMARIEDMLASPKADPLAGCVAMLDLDNFKYINDRYGHRAGDFILKDFAKRIQEQVRRADCFGRVGGEEFILVFPTTSISEAELIVERMLGLIRISRPLPEDPDFHYSFSAGLAAATHGDTASDLCAKADRALYAAKMAGRNCIVLEKDLATDALRRRGSD</sequence>
<feature type="domain" description="GGDEF" evidence="3">
    <location>
        <begin position="169"/>
        <end position="301"/>
    </location>
</feature>
<dbReference type="EMBL" id="CP048630">
    <property type="protein sequence ID" value="QIB36261.1"/>
    <property type="molecule type" value="Genomic_DNA"/>
</dbReference>
<dbReference type="FunFam" id="3.30.70.270:FF:000001">
    <property type="entry name" value="Diguanylate cyclase domain protein"/>
    <property type="match status" value="1"/>
</dbReference>
<dbReference type="Gene3D" id="3.30.70.270">
    <property type="match status" value="1"/>
</dbReference>
<dbReference type="SUPFAM" id="SSF55073">
    <property type="entry name" value="Nucleotide cyclase"/>
    <property type="match status" value="1"/>
</dbReference>
<dbReference type="PANTHER" id="PTHR45138:SF9">
    <property type="entry name" value="DIGUANYLATE CYCLASE DGCM-RELATED"/>
    <property type="match status" value="1"/>
</dbReference>
<gene>
    <name evidence="4" type="ORF">G3A50_13525</name>
</gene>
<dbReference type="AlphaFoldDB" id="A0A6P1YTT1"/>
<dbReference type="Proteomes" id="UP000464751">
    <property type="component" value="Chromosome"/>
</dbReference>
<dbReference type="CDD" id="cd01949">
    <property type="entry name" value="GGDEF"/>
    <property type="match status" value="1"/>
</dbReference>
<evidence type="ECO:0000259" key="3">
    <source>
        <dbReference type="PROSITE" id="PS50887"/>
    </source>
</evidence>
<dbReference type="Pfam" id="PF00990">
    <property type="entry name" value="GGDEF"/>
    <property type="match status" value="1"/>
</dbReference>
<dbReference type="EC" id="2.7.7.65" evidence="1"/>
<dbReference type="InterPro" id="IPR050469">
    <property type="entry name" value="Diguanylate_Cyclase"/>
</dbReference>
<dbReference type="PROSITE" id="PS50887">
    <property type="entry name" value="GGDEF"/>
    <property type="match status" value="1"/>
</dbReference>
<dbReference type="InterPro" id="IPR029787">
    <property type="entry name" value="Nucleotide_cyclase"/>
</dbReference>
<accession>A0A6P1YTT1</accession>
<keyword evidence="5" id="KW-1185">Reference proteome</keyword>
<reference evidence="4 5" key="1">
    <citation type="submission" date="2020-02" db="EMBL/GenBank/DDBJ databases">
        <authorList>
            <person name="Li G."/>
        </authorList>
    </citation>
    <scope>NUCLEOTIDE SEQUENCE [LARGE SCALE GENOMIC DNA]</scope>
    <source>
        <strain evidence="4 5">DSM 102029</strain>
    </source>
</reference>
<protein>
    <recommendedName>
        <fullName evidence="1">diguanylate cyclase</fullName>
        <ecNumber evidence="1">2.7.7.65</ecNumber>
    </recommendedName>
</protein>
<evidence type="ECO:0000256" key="2">
    <source>
        <dbReference type="ARBA" id="ARBA00034247"/>
    </source>
</evidence>
<dbReference type="InterPro" id="IPR043128">
    <property type="entry name" value="Rev_trsase/Diguanyl_cyclase"/>
</dbReference>
<evidence type="ECO:0000313" key="4">
    <source>
        <dbReference type="EMBL" id="QIB36261.1"/>
    </source>
</evidence>
<dbReference type="SMART" id="SM00267">
    <property type="entry name" value="GGDEF"/>
    <property type="match status" value="1"/>
</dbReference>
<dbReference type="InterPro" id="IPR000160">
    <property type="entry name" value="GGDEF_dom"/>
</dbReference>
<evidence type="ECO:0000313" key="5">
    <source>
        <dbReference type="Proteomes" id="UP000464751"/>
    </source>
</evidence>
<dbReference type="GO" id="GO:0052621">
    <property type="term" value="F:diguanylate cyclase activity"/>
    <property type="evidence" value="ECO:0007669"/>
    <property type="project" value="UniProtKB-EC"/>
</dbReference>
<organism evidence="4 5">
    <name type="scientific">Ancylobacter pratisalsi</name>
    <dbReference type="NCBI Taxonomy" id="1745854"/>
    <lineage>
        <taxon>Bacteria</taxon>
        <taxon>Pseudomonadati</taxon>
        <taxon>Pseudomonadota</taxon>
        <taxon>Alphaproteobacteria</taxon>
        <taxon>Hyphomicrobiales</taxon>
        <taxon>Xanthobacteraceae</taxon>
        <taxon>Ancylobacter</taxon>
    </lineage>
</organism>
<dbReference type="NCBIfam" id="TIGR00254">
    <property type="entry name" value="GGDEF"/>
    <property type="match status" value="1"/>
</dbReference>
<dbReference type="KEGG" id="apra:G3A50_13525"/>
<evidence type="ECO:0000256" key="1">
    <source>
        <dbReference type="ARBA" id="ARBA00012528"/>
    </source>
</evidence>
<proteinExistence type="predicted"/>